<evidence type="ECO:0000256" key="3">
    <source>
        <dbReference type="PROSITE-ProRule" id="PRU00464"/>
    </source>
</evidence>
<protein>
    <submittedName>
        <fullName evidence="5">HIT family hydrolase</fullName>
    </submittedName>
</protein>
<dbReference type="InterPro" id="IPR001310">
    <property type="entry name" value="Histidine_triad_HIT"/>
</dbReference>
<dbReference type="PANTHER" id="PTHR23089">
    <property type="entry name" value="HISTIDINE TRIAD HIT PROTEIN"/>
    <property type="match status" value="1"/>
</dbReference>
<dbReference type="InterPro" id="IPR036265">
    <property type="entry name" value="HIT-like_sf"/>
</dbReference>
<dbReference type="SUPFAM" id="SSF54197">
    <property type="entry name" value="HIT-like"/>
    <property type="match status" value="1"/>
</dbReference>
<accession>A0A017RTY1</accession>
<keyword evidence="5" id="KW-0378">Hydrolase</keyword>
<dbReference type="InterPro" id="IPR019808">
    <property type="entry name" value="Histidine_triad_CS"/>
</dbReference>
<dbReference type="CDD" id="cd01276">
    <property type="entry name" value="PKCI_related"/>
    <property type="match status" value="1"/>
</dbReference>
<keyword evidence="6" id="KW-1185">Reference proteome</keyword>
<dbReference type="Pfam" id="PF11969">
    <property type="entry name" value="DcpS_C"/>
    <property type="match status" value="1"/>
</dbReference>
<dbReference type="AlphaFoldDB" id="A0A017RTY1"/>
<dbReference type="GO" id="GO:0016787">
    <property type="term" value="F:hydrolase activity"/>
    <property type="evidence" value="ECO:0007669"/>
    <property type="project" value="UniProtKB-KW"/>
</dbReference>
<dbReference type="PRINTS" id="PR00332">
    <property type="entry name" value="HISTRIAD"/>
</dbReference>
<dbReference type="PROSITE" id="PS51084">
    <property type="entry name" value="HIT_2"/>
    <property type="match status" value="1"/>
</dbReference>
<comment type="caution">
    <text evidence="5">The sequence shown here is derived from an EMBL/GenBank/DDBJ whole genome shotgun (WGS) entry which is preliminary data.</text>
</comment>
<dbReference type="InterPro" id="IPR011146">
    <property type="entry name" value="HIT-like"/>
</dbReference>
<dbReference type="EMBL" id="AZQP01000028">
    <property type="protein sequence ID" value="EYE88117.1"/>
    <property type="molecule type" value="Genomic_DNA"/>
</dbReference>
<name>A0A017RTY1_9CLOT</name>
<dbReference type="Proteomes" id="UP000019681">
    <property type="component" value="Unassembled WGS sequence"/>
</dbReference>
<sequence>MDCIFCKIVDGAIPAKKVYEDEKILAFYDISPAAPVHILVIPKEHIESVVDLRKENVEIVSYIFEKIRTIAKDFNLDESGFRVVTNCGDDAGQTVKHLHFHILGGRTMQWPPG</sequence>
<evidence type="ECO:0000256" key="1">
    <source>
        <dbReference type="PIRSR" id="PIRSR601310-1"/>
    </source>
</evidence>
<gene>
    <name evidence="5" type="ORF">Q428_09540</name>
</gene>
<evidence type="ECO:0000259" key="4">
    <source>
        <dbReference type="PROSITE" id="PS51084"/>
    </source>
</evidence>
<evidence type="ECO:0000313" key="6">
    <source>
        <dbReference type="Proteomes" id="UP000019681"/>
    </source>
</evidence>
<dbReference type="PROSITE" id="PS00892">
    <property type="entry name" value="HIT_1"/>
    <property type="match status" value="1"/>
</dbReference>
<organism evidence="5 6">
    <name type="scientific">Fervidicella metallireducens AeB</name>
    <dbReference type="NCBI Taxonomy" id="1403537"/>
    <lineage>
        <taxon>Bacteria</taxon>
        <taxon>Bacillati</taxon>
        <taxon>Bacillota</taxon>
        <taxon>Clostridia</taxon>
        <taxon>Eubacteriales</taxon>
        <taxon>Clostridiaceae</taxon>
        <taxon>Fervidicella</taxon>
    </lineage>
</organism>
<dbReference type="OrthoDB" id="9784774at2"/>
<proteinExistence type="predicted"/>
<feature type="domain" description="HIT" evidence="4">
    <location>
        <begin position="4"/>
        <end position="113"/>
    </location>
</feature>
<dbReference type="RefSeq" id="WP_035380235.1">
    <property type="nucleotide sequence ID" value="NZ_AZQP01000028.1"/>
</dbReference>
<feature type="short sequence motif" description="Histidine triad motif" evidence="2 3">
    <location>
        <begin position="97"/>
        <end position="101"/>
    </location>
</feature>
<evidence type="ECO:0000256" key="2">
    <source>
        <dbReference type="PIRSR" id="PIRSR601310-3"/>
    </source>
</evidence>
<dbReference type="Gene3D" id="3.30.428.10">
    <property type="entry name" value="HIT-like"/>
    <property type="match status" value="1"/>
</dbReference>
<dbReference type="STRING" id="1403537.Q428_09540"/>
<reference evidence="5 6" key="1">
    <citation type="journal article" date="2014" name="Genome Announc.">
        <title>Draft Genome Sequence of Fervidicella metallireducens Strain AeBT, an Iron-Reducing Thermoanaerobe from the Great Artesian Basin.</title>
        <authorList>
            <person name="Patel B.K."/>
        </authorList>
    </citation>
    <scope>NUCLEOTIDE SEQUENCE [LARGE SCALE GENOMIC DNA]</scope>
    <source>
        <strain evidence="5 6">AeB</strain>
    </source>
</reference>
<evidence type="ECO:0000313" key="5">
    <source>
        <dbReference type="EMBL" id="EYE88117.1"/>
    </source>
</evidence>
<feature type="active site" description="Tele-AMP-histidine intermediate" evidence="1">
    <location>
        <position position="99"/>
    </location>
</feature>